<dbReference type="GO" id="GO:0051082">
    <property type="term" value="F:unfolded protein binding"/>
    <property type="evidence" value="ECO:0007669"/>
    <property type="project" value="InterPro"/>
</dbReference>
<dbReference type="SUPFAM" id="SSF46565">
    <property type="entry name" value="Chaperone J-domain"/>
    <property type="match status" value="1"/>
</dbReference>
<feature type="region of interest" description="Disordered" evidence="2">
    <location>
        <begin position="968"/>
        <end position="1010"/>
    </location>
</feature>
<feature type="domain" description="J" evidence="4">
    <location>
        <begin position="1793"/>
        <end position="1859"/>
    </location>
</feature>
<dbReference type="FunFam" id="1.10.287.110:FF:000020">
    <property type="entry name" value="DnaJ subfamily B member 13"/>
    <property type="match status" value="1"/>
</dbReference>
<proteinExistence type="predicted"/>
<dbReference type="Gene3D" id="2.60.260.20">
    <property type="entry name" value="Urease metallochaperone UreE, N-terminal domain"/>
    <property type="match status" value="2"/>
</dbReference>
<dbReference type="CDD" id="cd10747">
    <property type="entry name" value="DnaJ_C"/>
    <property type="match status" value="1"/>
</dbReference>
<dbReference type="InParanoid" id="A0A3Q7HVN5"/>
<feature type="region of interest" description="Disordered" evidence="2">
    <location>
        <begin position="1863"/>
        <end position="1889"/>
    </location>
</feature>
<dbReference type="STRING" id="4081.A0A3Q7HVN5"/>
<evidence type="ECO:0000313" key="5">
    <source>
        <dbReference type="EnsemblPlants" id="Solyc09g005330.3.1"/>
    </source>
</evidence>
<dbReference type="PROSITE" id="PS50076">
    <property type="entry name" value="DNAJ_2"/>
    <property type="match status" value="1"/>
</dbReference>
<dbReference type="PRINTS" id="PR00625">
    <property type="entry name" value="JDOMAIN"/>
</dbReference>
<feature type="compositionally biased region" description="Gly residues" evidence="2">
    <location>
        <begin position="1872"/>
        <end position="1885"/>
    </location>
</feature>
<feature type="compositionally biased region" description="Polar residues" evidence="2">
    <location>
        <begin position="1"/>
        <end position="12"/>
    </location>
</feature>
<feature type="region of interest" description="Disordered" evidence="2">
    <location>
        <begin position="1"/>
        <end position="41"/>
    </location>
</feature>
<organism evidence="5">
    <name type="scientific">Solanum lycopersicum</name>
    <name type="common">Tomato</name>
    <name type="synonym">Lycopersicon esculentum</name>
    <dbReference type="NCBI Taxonomy" id="4081"/>
    <lineage>
        <taxon>Eukaryota</taxon>
        <taxon>Viridiplantae</taxon>
        <taxon>Streptophyta</taxon>
        <taxon>Embryophyta</taxon>
        <taxon>Tracheophyta</taxon>
        <taxon>Spermatophyta</taxon>
        <taxon>Magnoliopsida</taxon>
        <taxon>eudicotyledons</taxon>
        <taxon>Gunneridae</taxon>
        <taxon>Pentapetalae</taxon>
        <taxon>asterids</taxon>
        <taxon>lamiids</taxon>
        <taxon>Solanales</taxon>
        <taxon>Solanaceae</taxon>
        <taxon>Solanoideae</taxon>
        <taxon>Solaneae</taxon>
        <taxon>Solanum</taxon>
        <taxon>Solanum subgen. Lycopersicon</taxon>
    </lineage>
</organism>
<dbReference type="InterPro" id="IPR001623">
    <property type="entry name" value="DnaJ_domain"/>
</dbReference>
<dbReference type="InterPro" id="IPR002939">
    <property type="entry name" value="DnaJ_C"/>
</dbReference>
<dbReference type="FunFam" id="2.60.260.20:FF:000002">
    <property type="entry name" value="Dnaj homolog subfamily b member"/>
    <property type="match status" value="1"/>
</dbReference>
<dbReference type="InterPro" id="IPR016024">
    <property type="entry name" value="ARM-type_fold"/>
</dbReference>
<evidence type="ECO:0000256" key="3">
    <source>
        <dbReference type="SAM" id="Phobius"/>
    </source>
</evidence>
<dbReference type="GO" id="GO:0005847">
    <property type="term" value="C:mRNA cleavage and polyadenylation specificity factor complex"/>
    <property type="evidence" value="ECO:0000318"/>
    <property type="project" value="GO_Central"/>
</dbReference>
<keyword evidence="3" id="KW-0812">Transmembrane</keyword>
<evidence type="ECO:0000256" key="2">
    <source>
        <dbReference type="SAM" id="MobiDB-lite"/>
    </source>
</evidence>
<evidence type="ECO:0000259" key="4">
    <source>
        <dbReference type="PROSITE" id="PS50076"/>
    </source>
</evidence>
<dbReference type="InterPro" id="IPR032010">
    <property type="entry name" value="APD1-4_M"/>
</dbReference>
<dbReference type="Pfam" id="PF00226">
    <property type="entry name" value="DnaJ"/>
    <property type="match status" value="1"/>
</dbReference>
<dbReference type="Pfam" id="PF16041">
    <property type="entry name" value="APD1-4_M"/>
    <property type="match status" value="1"/>
</dbReference>
<feature type="compositionally biased region" description="Polar residues" evidence="2">
    <location>
        <begin position="762"/>
        <end position="772"/>
    </location>
</feature>
<dbReference type="FunFam" id="2.60.260.20:FF:000006">
    <property type="entry name" value="DnaJ subfamily B member 13"/>
    <property type="match status" value="1"/>
</dbReference>
<dbReference type="PANTHER" id="PTHR47184:SF2">
    <property type="entry name" value="SYMPLEKIN"/>
    <property type="match status" value="1"/>
</dbReference>
<feature type="region of interest" description="Disordered" evidence="2">
    <location>
        <begin position="1638"/>
        <end position="1668"/>
    </location>
</feature>
<dbReference type="Proteomes" id="UP000004994">
    <property type="component" value="Chromosome 9"/>
</dbReference>
<dbReference type="InterPro" id="IPR032460">
    <property type="entry name" value="Symplekin/Pta1_N"/>
</dbReference>
<reference evidence="5" key="2">
    <citation type="submission" date="2019-01" db="UniProtKB">
        <authorList>
            <consortium name="EnsemblPlants"/>
        </authorList>
    </citation>
    <scope>IDENTIFICATION</scope>
    <source>
        <strain evidence="5">cv. Heinz 1706</strain>
    </source>
</reference>
<feature type="region of interest" description="Disordered" evidence="2">
    <location>
        <begin position="1273"/>
        <end position="1320"/>
    </location>
</feature>
<dbReference type="InterPro" id="IPR018253">
    <property type="entry name" value="DnaJ_domain_CS"/>
</dbReference>
<feature type="transmembrane region" description="Helical" evidence="3">
    <location>
        <begin position="78"/>
        <end position="98"/>
    </location>
</feature>
<accession>A0A3Q7HVN5</accession>
<dbReference type="GO" id="GO:0006457">
    <property type="term" value="P:protein folding"/>
    <property type="evidence" value="ECO:0007669"/>
    <property type="project" value="InterPro"/>
</dbReference>
<dbReference type="InterPro" id="IPR022075">
    <property type="entry name" value="Symplekin_C"/>
</dbReference>
<dbReference type="SUPFAM" id="SSF49493">
    <property type="entry name" value="HSP40/DnaJ peptide-binding domain"/>
    <property type="match status" value="2"/>
</dbReference>
<dbReference type="InterPro" id="IPR036869">
    <property type="entry name" value="J_dom_sf"/>
</dbReference>
<dbReference type="Pfam" id="PF12295">
    <property type="entry name" value="Symplekin_C"/>
    <property type="match status" value="1"/>
</dbReference>
<dbReference type="PROSITE" id="PS00636">
    <property type="entry name" value="DNAJ_1"/>
    <property type="match status" value="1"/>
</dbReference>
<keyword evidence="3" id="KW-0472">Membrane</keyword>
<dbReference type="Gene3D" id="1.25.10.10">
    <property type="entry name" value="Leucine-rich Repeat Variant"/>
    <property type="match status" value="1"/>
</dbReference>
<dbReference type="Pfam" id="PF01556">
    <property type="entry name" value="DnaJ_C"/>
    <property type="match status" value="1"/>
</dbReference>
<dbReference type="Gramene" id="Solyc09g005330.3.1">
    <property type="protein sequence ID" value="Solyc09g005330.3.1"/>
    <property type="gene ID" value="Solyc09g005330.3"/>
</dbReference>
<dbReference type="SUPFAM" id="SSF48371">
    <property type="entry name" value="ARM repeat"/>
    <property type="match status" value="2"/>
</dbReference>
<feature type="compositionally biased region" description="Basic and acidic residues" evidence="2">
    <location>
        <begin position="1655"/>
        <end position="1667"/>
    </location>
</feature>
<dbReference type="PANTHER" id="PTHR47184">
    <property type="entry name" value="PHOSPHATIDYLINOSITOL 3-AND 4-KINASE FAMILY PROTEIN-RELATED"/>
    <property type="match status" value="1"/>
</dbReference>
<keyword evidence="6" id="KW-1185">Reference proteome</keyword>
<dbReference type="EnsemblPlants" id="Solyc09g005330.3.1">
    <property type="protein sequence ID" value="Solyc09g005330.3.1"/>
    <property type="gene ID" value="Solyc09g005330.3"/>
</dbReference>
<feature type="region of interest" description="Disordered" evidence="2">
    <location>
        <begin position="700"/>
        <end position="772"/>
    </location>
</feature>
<dbReference type="CDD" id="cd06257">
    <property type="entry name" value="DnaJ"/>
    <property type="match status" value="1"/>
</dbReference>
<dbReference type="SMART" id="SM00271">
    <property type="entry name" value="DnaJ"/>
    <property type="match status" value="1"/>
</dbReference>
<dbReference type="InterPro" id="IPR008971">
    <property type="entry name" value="HSP40/DnaJ_pept-bd"/>
</dbReference>
<dbReference type="PaxDb" id="4081-Solyc09g005330.2.1"/>
<evidence type="ECO:0000256" key="1">
    <source>
        <dbReference type="ARBA" id="ARBA00023186"/>
    </source>
</evidence>
<dbReference type="FunCoup" id="A0A3Q7HVN5">
    <property type="interactions" value="3084"/>
</dbReference>
<keyword evidence="3" id="KW-1133">Transmembrane helix</keyword>
<reference evidence="5" key="1">
    <citation type="journal article" date="2012" name="Nature">
        <title>The tomato genome sequence provides insights into fleshy fruit evolution.</title>
        <authorList>
            <consortium name="Tomato Genome Consortium"/>
        </authorList>
    </citation>
    <scope>NUCLEOTIDE SEQUENCE [LARGE SCALE GENOMIC DNA]</scope>
    <source>
        <strain evidence="5">cv. Heinz 1706</strain>
    </source>
</reference>
<sequence>MEESDWNQSFSSEIRDEQFTGDVSISRHEEEVPVIDDDDRRPPLPFPERNNVFHNAPYFPATDNEEVVRLDRDDTCSYIVVILTFWLFVYMTLILGVYGPGNLQLGPNSSILIKPNSLFVKNIKVEEMDDANNRPTVYGFYENPSLDVLATSSEAYITSLPANTNKARRSEGLAQWLEDPSYPNTTLSWNVIHGNGTISQDIGKSSSYYVAVGNLNSGVVQVQLNIRSKVLLYNTTDAYYECNLRQKPCGISFFLDGGNVALLTSPPQRPGIAAGVWSVKLSYGPRWITYLLGVGGMSFLIWLVFRYLNNMQSIHQEGSRDPVGLMESDQTPLLSRKDNDIGSWGSSYDGLSQNDEYNEDVLDLTAAQGRQLKDVAGTNLPVEENPAMVGMMSPISRERIASLLNAAKFASDVPSKLHSLRRLKDELSGAGGPLLKEFLPTLIDLVSDRFSPVRKLTIQMVGCIGFEHGELLPDIIPVLISALKDDTPAVARQAITCGIGIFRCTLVKVAIQGLFSSQLDGSLESAWALMLKFREEIYTMAFLFVESVVLLYTPDPNVGSEPPPALDIKGKFEQFNVSWLRGGHPVLDIGDLSVKASQSLGLLLDQLRSPAVKSITNLMIIVVIKCLSEIATKRPAFYGRILPVLLSLSPARSDGNKLHVSGVYRALKTAFISCLHCKHPGAAPWRDRLEVALREKRAGVQAGPVDSKPSIKSSSGTKRSGVEHNAELIDDNLSKKRMRSTPIVSKAPKQEPSGIQERVSAGGSTTTRSDGDNVNLQPLVAMFGTLVAQGEKAAASLDILISSISADLLADVVMANMRNLPSNQPKAVDDEEPPLKPENVSDFRRLLLLLIDAISQSTMLAEQDERADQNLVSIEPELQKTKVAEEHLDPATTNGTFDALNCASEEAPEYVTEPLSSTKGTPQLIENDVSSLQCDVADIEKTEDSIPGLDSVALKDEESDLVAVSAFGTTEVEDGTQDQGSSVVRSSLEVVPSNSTDRSEELSPKAAVTDVTSMNSSTATSIGLSPQLLLPKISAPVINLSEEEKDNLQKSAFTRVIDAYKQIAIAGGSQVRFSLLAYLGVEFPSELNPWKFLQTHILSDYMNHEGHELTLRVLYRLYGHAEEDQDFFSSTAAASVYETFLLAVAETLRDSFPASDKSLSRLLCEAPHLPNSTLKLLESFCCPGSCEKDEKELHSGDRVTQGLSTVWNLIMLRPLMREACLKIALQSAVHHLEEVRMKAIRLVANKLYPLTSISQQIELFANEMLMSVSTVDHKADSNGDESDPILQKDSASEKPSEEVPSFSASSNPLQSSTSGSKSPFSIAEGQRRISLYFALCTKKHSLFGQIFVVYSGASEAVQQAIHQQIHMLVRTIGSSSELLDIISDPHNGSEKLLIQVLQTLTEGIVPSLQLITTIRKLYETKVKDVQLLIMILPFLSKDEVLLLFPHVVNAPLDKFQGALLRTLQGSSHSGPVLTPTEALIAIHRIDPEREGIPLKRVTDACNACFEQREIFTQQVLAKVLNQLVEQIPLPLLFMRTVLQAIGAFPSLVDFIMEILSRLVSKQIWKYPKQWVGFVKCALLTRPQSFGVLLQLPPAQLENALGRTPALRAPLVAHASQAHIKSSLPRSVLMVLGIESDAQVSSQAPPNQSQTGDIDNSDKEEGTEKSKDSSVGVLFPTLDKALDSIPSSIWQADARAGSLMGISFVVLFWPWNEVIRIPLPCCGCSAVLQLLFHVEGSLGLSQPQKLPTGLISRYSSRVKAKAPSGASSERERDKVRENLEIVVGGRKKRSMGVDYYKVLQVDRNAKDDDLKKAYRKLAMKWHPDKNPNNKKEAEAKFKQISEAYDVLSDPQKRVVYDQYGEEGLKGQVPPPGAGGFSGPSDGGGHGSFRFNPRSADDIFSEFFGFSTPYGGMGDMGGRAGGPSFSRGMFGEDIFTSFRNAAGEGASGNAPRKAAPIERALPCSLEDLYKGTTKKMKISREVTDATGRPSTTEEILTIDIKPGWKKGTKITFPEKGNEQRGIIPSDLVFIIDEKPHSVFKRDGNDLVVTQKIPLVEALTGYTAQITTLDGRNLTVPINSIISPNYEEVIKGEGMPIPKEPSRKGNLRVKFNIKFPSKLTSEQKAGIKRYLT</sequence>
<protein>
    <recommendedName>
        <fullName evidence="4">J domain-containing protein</fullName>
    </recommendedName>
</protein>
<dbReference type="Gene3D" id="1.10.287.110">
    <property type="entry name" value="DnaJ domain"/>
    <property type="match status" value="1"/>
</dbReference>
<keyword evidence="1" id="KW-0143">Chaperone</keyword>
<dbReference type="Pfam" id="PF11935">
    <property type="entry name" value="SYMPK_PTA1_N"/>
    <property type="match status" value="1"/>
</dbReference>
<evidence type="ECO:0000313" key="6">
    <source>
        <dbReference type="Proteomes" id="UP000004994"/>
    </source>
</evidence>
<feature type="compositionally biased region" description="Polar residues" evidence="2">
    <location>
        <begin position="1302"/>
        <end position="1319"/>
    </location>
</feature>
<dbReference type="InterPro" id="IPR011989">
    <property type="entry name" value="ARM-like"/>
</dbReference>
<name>A0A3Q7HVN5_SOLLC</name>
<feature type="compositionally biased region" description="Polar residues" evidence="2">
    <location>
        <begin position="1638"/>
        <end position="1653"/>
    </location>
</feature>